<dbReference type="PRINTS" id="PR00038">
    <property type="entry name" value="HTHLUXR"/>
</dbReference>
<dbReference type="Proteomes" id="UP000005824">
    <property type="component" value="Unassembled WGS sequence"/>
</dbReference>
<dbReference type="CDD" id="cd17535">
    <property type="entry name" value="REC_NarL-like"/>
    <property type="match status" value="1"/>
</dbReference>
<feature type="modified residue" description="4-aspartylphosphate" evidence="5">
    <location>
        <position position="72"/>
    </location>
</feature>
<evidence type="ECO:0000313" key="8">
    <source>
        <dbReference type="EMBL" id="EDY19939.1"/>
    </source>
</evidence>
<dbReference type="InterPro" id="IPR011006">
    <property type="entry name" value="CheY-like_superfamily"/>
</dbReference>
<reference evidence="8 9" key="1">
    <citation type="journal article" date="2011" name="J. Bacteriol.">
        <title>Genome sequence of Chthoniobacter flavus Ellin428, an aerobic heterotrophic soil bacterium.</title>
        <authorList>
            <person name="Kant R."/>
            <person name="van Passel M.W."/>
            <person name="Palva A."/>
            <person name="Lucas S."/>
            <person name="Lapidus A."/>
            <person name="Glavina Del Rio T."/>
            <person name="Dalin E."/>
            <person name="Tice H."/>
            <person name="Bruce D."/>
            <person name="Goodwin L."/>
            <person name="Pitluck S."/>
            <person name="Larimer F.W."/>
            <person name="Land M.L."/>
            <person name="Hauser L."/>
            <person name="Sangwan P."/>
            <person name="de Vos W.M."/>
            <person name="Janssen P.H."/>
            <person name="Smidt H."/>
        </authorList>
    </citation>
    <scope>NUCLEOTIDE SEQUENCE [LARGE SCALE GENOMIC DNA]</scope>
    <source>
        <strain evidence="8 9">Ellin428</strain>
    </source>
</reference>
<dbReference type="GO" id="GO:0003677">
    <property type="term" value="F:DNA binding"/>
    <property type="evidence" value="ECO:0007669"/>
    <property type="project" value="UniProtKB-KW"/>
</dbReference>
<dbReference type="CDD" id="cd06170">
    <property type="entry name" value="LuxR_C_like"/>
    <property type="match status" value="1"/>
</dbReference>
<comment type="caution">
    <text evidence="8">The sequence shown here is derived from an EMBL/GenBank/DDBJ whole genome shotgun (WGS) entry which is preliminary data.</text>
</comment>
<dbReference type="Pfam" id="PF00196">
    <property type="entry name" value="GerE"/>
    <property type="match status" value="1"/>
</dbReference>
<accession>B4D0S7</accession>
<evidence type="ECO:0000256" key="2">
    <source>
        <dbReference type="ARBA" id="ARBA00023015"/>
    </source>
</evidence>
<dbReference type="PROSITE" id="PS50110">
    <property type="entry name" value="RESPONSE_REGULATORY"/>
    <property type="match status" value="1"/>
</dbReference>
<dbReference type="GO" id="GO:0000160">
    <property type="term" value="P:phosphorelay signal transduction system"/>
    <property type="evidence" value="ECO:0007669"/>
    <property type="project" value="InterPro"/>
</dbReference>
<dbReference type="Gene3D" id="3.40.50.2300">
    <property type="match status" value="1"/>
</dbReference>
<dbReference type="eggNOG" id="COG2197">
    <property type="taxonomic scope" value="Bacteria"/>
</dbReference>
<feature type="domain" description="Response regulatory" evidence="7">
    <location>
        <begin position="21"/>
        <end position="137"/>
    </location>
</feature>
<proteinExistence type="predicted"/>
<dbReference type="InterPro" id="IPR058245">
    <property type="entry name" value="NreC/VraR/RcsB-like_REC"/>
</dbReference>
<dbReference type="SUPFAM" id="SSF46894">
    <property type="entry name" value="C-terminal effector domain of the bipartite response regulators"/>
    <property type="match status" value="1"/>
</dbReference>
<dbReference type="SMART" id="SM00448">
    <property type="entry name" value="REC"/>
    <property type="match status" value="1"/>
</dbReference>
<dbReference type="PROSITE" id="PS50043">
    <property type="entry name" value="HTH_LUXR_2"/>
    <property type="match status" value="1"/>
</dbReference>
<dbReference type="SUPFAM" id="SSF52172">
    <property type="entry name" value="CheY-like"/>
    <property type="match status" value="1"/>
</dbReference>
<dbReference type="InParanoid" id="B4D0S7"/>
<sequence length="232" mass="25600">MAVATLSSVGSEPRFGASQVKVVLVEDHRMFREWLTQMLGRDSGCEVCGETDNIHDAQRIIHETKPDIVIVDITLKGSSGLELIKDMRAQGLETPVLVLSMHDEALYAERVLRAGARGYISKHEASSTLSKAIRHVLSGQVYLSEGMTASLLEKVSGRKPSTSSGLELLADRELEVFQLIGKGHNGREIAQLLHLGETTVDTYRARIKEKLRLRNAAELYSRAAQWVHENGA</sequence>
<dbReference type="InterPro" id="IPR016032">
    <property type="entry name" value="Sig_transdc_resp-reg_C-effctor"/>
</dbReference>
<dbReference type="RefSeq" id="WP_006979853.1">
    <property type="nucleotide sequence ID" value="NZ_ABVL01000006.1"/>
</dbReference>
<dbReference type="STRING" id="497964.CfE428DRAFT_2528"/>
<evidence type="ECO:0000313" key="9">
    <source>
        <dbReference type="Proteomes" id="UP000005824"/>
    </source>
</evidence>
<dbReference type="EMBL" id="ABVL01000006">
    <property type="protein sequence ID" value="EDY19939.1"/>
    <property type="molecule type" value="Genomic_DNA"/>
</dbReference>
<dbReference type="InterPro" id="IPR001789">
    <property type="entry name" value="Sig_transdc_resp-reg_receiver"/>
</dbReference>
<dbReference type="GO" id="GO:0006355">
    <property type="term" value="P:regulation of DNA-templated transcription"/>
    <property type="evidence" value="ECO:0007669"/>
    <property type="project" value="InterPro"/>
</dbReference>
<evidence type="ECO:0000256" key="1">
    <source>
        <dbReference type="ARBA" id="ARBA00022553"/>
    </source>
</evidence>
<keyword evidence="9" id="KW-1185">Reference proteome</keyword>
<organism evidence="8 9">
    <name type="scientific">Chthoniobacter flavus Ellin428</name>
    <dbReference type="NCBI Taxonomy" id="497964"/>
    <lineage>
        <taxon>Bacteria</taxon>
        <taxon>Pseudomonadati</taxon>
        <taxon>Verrucomicrobiota</taxon>
        <taxon>Spartobacteria</taxon>
        <taxon>Chthoniobacterales</taxon>
        <taxon>Chthoniobacteraceae</taxon>
        <taxon>Chthoniobacter</taxon>
    </lineage>
</organism>
<protein>
    <submittedName>
        <fullName evidence="8">Two component transcriptional regulator, LuxR family</fullName>
    </submittedName>
</protein>
<dbReference type="AlphaFoldDB" id="B4D0S7"/>
<keyword evidence="1 5" id="KW-0597">Phosphoprotein</keyword>
<feature type="domain" description="HTH luxR-type" evidence="6">
    <location>
        <begin position="162"/>
        <end position="227"/>
    </location>
</feature>
<keyword evidence="3" id="KW-0238">DNA-binding</keyword>
<evidence type="ECO:0000256" key="3">
    <source>
        <dbReference type="ARBA" id="ARBA00023125"/>
    </source>
</evidence>
<gene>
    <name evidence="8" type="ORF">CfE428DRAFT_2528</name>
</gene>
<dbReference type="FunCoup" id="B4D0S7">
    <property type="interactions" value="147"/>
</dbReference>
<evidence type="ECO:0000259" key="7">
    <source>
        <dbReference type="PROSITE" id="PS50110"/>
    </source>
</evidence>
<dbReference type="PANTHER" id="PTHR43214">
    <property type="entry name" value="TWO-COMPONENT RESPONSE REGULATOR"/>
    <property type="match status" value="1"/>
</dbReference>
<dbReference type="InterPro" id="IPR000792">
    <property type="entry name" value="Tscrpt_reg_LuxR_C"/>
</dbReference>
<keyword evidence="2" id="KW-0805">Transcription regulation</keyword>
<dbReference type="SMART" id="SM00421">
    <property type="entry name" value="HTH_LUXR"/>
    <property type="match status" value="1"/>
</dbReference>
<dbReference type="InterPro" id="IPR039420">
    <property type="entry name" value="WalR-like"/>
</dbReference>
<evidence type="ECO:0000256" key="4">
    <source>
        <dbReference type="ARBA" id="ARBA00023163"/>
    </source>
</evidence>
<name>B4D0S7_9BACT</name>
<dbReference type="PANTHER" id="PTHR43214:SF41">
    <property type="entry name" value="NITRATE_NITRITE RESPONSE REGULATOR PROTEIN NARP"/>
    <property type="match status" value="1"/>
</dbReference>
<evidence type="ECO:0000259" key="6">
    <source>
        <dbReference type="PROSITE" id="PS50043"/>
    </source>
</evidence>
<keyword evidence="4" id="KW-0804">Transcription</keyword>
<dbReference type="Pfam" id="PF00072">
    <property type="entry name" value="Response_reg"/>
    <property type="match status" value="1"/>
</dbReference>
<evidence type="ECO:0000256" key="5">
    <source>
        <dbReference type="PROSITE-ProRule" id="PRU00169"/>
    </source>
</evidence>